<dbReference type="Pfam" id="PF00005">
    <property type="entry name" value="ABC_tran"/>
    <property type="match status" value="1"/>
</dbReference>
<evidence type="ECO:0000256" key="4">
    <source>
        <dbReference type="SAM" id="MobiDB-lite"/>
    </source>
</evidence>
<keyword evidence="3 6" id="KW-0067">ATP-binding</keyword>
<keyword evidence="7" id="KW-1185">Reference proteome</keyword>
<reference evidence="6" key="1">
    <citation type="submission" date="2023-05" db="EMBL/GenBank/DDBJ databases">
        <title>Anaerotaeda fermentans gen. nov., sp. nov., a novel anaerobic planctomycete of the new family within the order Sedimentisphaerales isolated from Taman Peninsula, Russia.</title>
        <authorList>
            <person name="Khomyakova M.A."/>
            <person name="Merkel A.Y."/>
            <person name="Slobodkin A.I."/>
        </authorList>
    </citation>
    <scope>NUCLEOTIDE SEQUENCE</scope>
    <source>
        <strain evidence="6">M17dextr</strain>
    </source>
</reference>
<dbReference type="GO" id="GO:0005524">
    <property type="term" value="F:ATP binding"/>
    <property type="evidence" value="ECO:0007669"/>
    <property type="project" value="UniProtKB-KW"/>
</dbReference>
<dbReference type="InterPro" id="IPR003439">
    <property type="entry name" value="ABC_transporter-like_ATP-bd"/>
</dbReference>
<dbReference type="PROSITE" id="PS00211">
    <property type="entry name" value="ABC_TRANSPORTER_1"/>
    <property type="match status" value="1"/>
</dbReference>
<dbReference type="PANTHER" id="PTHR43023:SF3">
    <property type="entry name" value="PROTEIN TRIGALACTOSYLDIACYLGLYCEROL 3, CHLOROPLASTIC"/>
    <property type="match status" value="1"/>
</dbReference>
<dbReference type="SMART" id="SM00382">
    <property type="entry name" value="AAA"/>
    <property type="match status" value="1"/>
</dbReference>
<evidence type="ECO:0000259" key="5">
    <source>
        <dbReference type="PROSITE" id="PS50893"/>
    </source>
</evidence>
<evidence type="ECO:0000256" key="2">
    <source>
        <dbReference type="ARBA" id="ARBA00022741"/>
    </source>
</evidence>
<dbReference type="Gene3D" id="3.40.50.300">
    <property type="entry name" value="P-loop containing nucleotide triphosphate hydrolases"/>
    <property type="match status" value="1"/>
</dbReference>
<proteinExistence type="predicted"/>
<dbReference type="RefSeq" id="WP_349243096.1">
    <property type="nucleotide sequence ID" value="NZ_JASCXX010000001.1"/>
</dbReference>
<dbReference type="InterPro" id="IPR027417">
    <property type="entry name" value="P-loop_NTPase"/>
</dbReference>
<dbReference type="AlphaFoldDB" id="A0AAW6TUX6"/>
<protein>
    <submittedName>
        <fullName evidence="6">ATP-binding cassette domain-containing protein</fullName>
    </submittedName>
</protein>
<dbReference type="GO" id="GO:0016887">
    <property type="term" value="F:ATP hydrolysis activity"/>
    <property type="evidence" value="ECO:0007669"/>
    <property type="project" value="InterPro"/>
</dbReference>
<feature type="domain" description="ABC transporter" evidence="5">
    <location>
        <begin position="9"/>
        <end position="247"/>
    </location>
</feature>
<sequence>MGLDSRPIIEVSDLTVGYDHHVILRDVVFEVRAGEVFCILGGSGCGKSTLLKHMIGLRSPMTGRILIDGTDIVTAEGRERRALLGQIGVAYQNGALFGSMSLSENICLVLEEFTRLPRAAMETVARMKMKAVGLEGAGHLMPSELSGGMRKRAAIARALTLDPKIVFLDEPSAGLDPITAAQLDELILDLSRTLKITFVIVTHELPSIFAVADRVIVLDKERQTIIARGRPKDLRDRSDDPWVRQFFSRRTSPAATKVEGQESARSSTGT</sequence>
<organism evidence="6 7">
    <name type="scientific">Anaerobaca lacustris</name>
    <dbReference type="NCBI Taxonomy" id="3044600"/>
    <lineage>
        <taxon>Bacteria</taxon>
        <taxon>Pseudomonadati</taxon>
        <taxon>Planctomycetota</taxon>
        <taxon>Phycisphaerae</taxon>
        <taxon>Sedimentisphaerales</taxon>
        <taxon>Anaerobacaceae</taxon>
        <taxon>Anaerobaca</taxon>
    </lineage>
</organism>
<dbReference type="SUPFAM" id="SSF52540">
    <property type="entry name" value="P-loop containing nucleoside triphosphate hydrolases"/>
    <property type="match status" value="1"/>
</dbReference>
<evidence type="ECO:0000256" key="1">
    <source>
        <dbReference type="ARBA" id="ARBA00022448"/>
    </source>
</evidence>
<evidence type="ECO:0000313" key="7">
    <source>
        <dbReference type="Proteomes" id="UP001431776"/>
    </source>
</evidence>
<name>A0AAW6TUX6_9BACT</name>
<evidence type="ECO:0000313" key="6">
    <source>
        <dbReference type="EMBL" id="MDI6447686.1"/>
    </source>
</evidence>
<comment type="caution">
    <text evidence="6">The sequence shown here is derived from an EMBL/GenBank/DDBJ whole genome shotgun (WGS) entry which is preliminary data.</text>
</comment>
<dbReference type="Proteomes" id="UP001431776">
    <property type="component" value="Unassembled WGS sequence"/>
</dbReference>
<keyword evidence="1" id="KW-0813">Transport</keyword>
<dbReference type="InterPro" id="IPR017871">
    <property type="entry name" value="ABC_transporter-like_CS"/>
</dbReference>
<gene>
    <name evidence="6" type="ORF">QJ522_01425</name>
</gene>
<dbReference type="PROSITE" id="PS50893">
    <property type="entry name" value="ABC_TRANSPORTER_2"/>
    <property type="match status" value="1"/>
</dbReference>
<dbReference type="InterPro" id="IPR003593">
    <property type="entry name" value="AAA+_ATPase"/>
</dbReference>
<accession>A0AAW6TUX6</accession>
<dbReference type="PANTHER" id="PTHR43023">
    <property type="entry name" value="PROTEIN TRIGALACTOSYLDIACYLGLYCEROL 3, CHLOROPLASTIC"/>
    <property type="match status" value="1"/>
</dbReference>
<evidence type="ECO:0000256" key="3">
    <source>
        <dbReference type="ARBA" id="ARBA00022840"/>
    </source>
</evidence>
<feature type="region of interest" description="Disordered" evidence="4">
    <location>
        <begin position="248"/>
        <end position="270"/>
    </location>
</feature>
<keyword evidence="2" id="KW-0547">Nucleotide-binding</keyword>
<dbReference type="EMBL" id="JASCXX010000001">
    <property type="protein sequence ID" value="MDI6447686.1"/>
    <property type="molecule type" value="Genomic_DNA"/>
</dbReference>